<keyword evidence="1" id="KW-0238">DNA-binding</keyword>
<comment type="caution">
    <text evidence="1">The sequence shown here is derived from an EMBL/GenBank/DDBJ whole genome shotgun (WGS) entry which is preliminary data.</text>
</comment>
<dbReference type="EMBL" id="JACRSU010000003">
    <property type="protein sequence ID" value="MBC8540927.1"/>
    <property type="molecule type" value="Genomic_DNA"/>
</dbReference>
<dbReference type="AlphaFoldDB" id="A0A926DNH0"/>
<gene>
    <name evidence="1" type="ORF">H8698_08055</name>
</gene>
<keyword evidence="2" id="KW-1185">Reference proteome</keyword>
<name>A0A926DNH0_9FIRM</name>
<proteinExistence type="predicted"/>
<protein>
    <submittedName>
        <fullName evidence="1">DNA-binding protein</fullName>
    </submittedName>
</protein>
<evidence type="ECO:0000313" key="2">
    <source>
        <dbReference type="Proteomes" id="UP000611762"/>
    </source>
</evidence>
<accession>A0A926DNH0</accession>
<dbReference type="Proteomes" id="UP000611762">
    <property type="component" value="Unassembled WGS sequence"/>
</dbReference>
<sequence length="80" mass="9215">MSTPPRMRTIKETIAELKHIDPQTAITEYYLRDLVNSGQIVFVKAGNKTLINFDKFLEFLSEPKADINTCFDKSPIRRVV</sequence>
<evidence type="ECO:0000313" key="1">
    <source>
        <dbReference type="EMBL" id="MBC8540927.1"/>
    </source>
</evidence>
<organism evidence="1 2">
    <name type="scientific">Congzhengia minquanensis</name>
    <dbReference type="NCBI Taxonomy" id="2763657"/>
    <lineage>
        <taxon>Bacteria</taxon>
        <taxon>Bacillati</taxon>
        <taxon>Bacillota</taxon>
        <taxon>Clostridia</taxon>
        <taxon>Eubacteriales</taxon>
        <taxon>Oscillospiraceae</taxon>
        <taxon>Congzhengia</taxon>
    </lineage>
</organism>
<dbReference type="GO" id="GO:0003677">
    <property type="term" value="F:DNA binding"/>
    <property type="evidence" value="ECO:0007669"/>
    <property type="project" value="UniProtKB-KW"/>
</dbReference>
<dbReference type="RefSeq" id="WP_249312628.1">
    <property type="nucleotide sequence ID" value="NZ_JACRSU010000003.1"/>
</dbReference>
<reference evidence="1" key="1">
    <citation type="submission" date="2020-08" db="EMBL/GenBank/DDBJ databases">
        <title>Genome public.</title>
        <authorList>
            <person name="Liu C."/>
            <person name="Sun Q."/>
        </authorList>
    </citation>
    <scope>NUCLEOTIDE SEQUENCE</scope>
    <source>
        <strain evidence="1">H8</strain>
    </source>
</reference>